<evidence type="ECO:0000313" key="3">
    <source>
        <dbReference type="EMBL" id="AXC11936.1"/>
    </source>
</evidence>
<sequence length="227" mass="24328">MLLHTDKHQKLSLNGGSIPMKIGVVGSGRIGGLIGTLWSRAGHEVLFSSRHPESLAALVEAAGNSTRSGTPDQAISFGDVILLSIPFGELPEFSRTKREALSQKIVLETGNPNLKRDGEIARSVLESGRGTGVFLREWFAGVRIVRVFNTVWHPVLAKEAHRAGPRVGIPLASDDEAALRIASNLVVDSGFDPVVVGALDRAREFDMGTAVYDTGMSGPEVRRALNL</sequence>
<dbReference type="Pfam" id="PF03807">
    <property type="entry name" value="F420_oxidored"/>
    <property type="match status" value="1"/>
</dbReference>
<reference evidence="3 4" key="1">
    <citation type="journal article" date="2018" name="Front. Microbiol.">
        <title>Hydrolytic Capabilities as a Key to Environmental Success: Chitinolytic and Cellulolytic Acidobacteria From Acidic Sub-arctic Soils and Boreal Peatlands.</title>
        <authorList>
            <person name="Belova S.E."/>
            <person name="Ravin N.V."/>
            <person name="Pankratov T.A."/>
            <person name="Rakitin A.L."/>
            <person name="Ivanova A.A."/>
            <person name="Beletsky A.V."/>
            <person name="Mardanov A.V."/>
            <person name="Sinninghe Damste J.S."/>
            <person name="Dedysh S.N."/>
        </authorList>
    </citation>
    <scope>NUCLEOTIDE SEQUENCE [LARGE SCALE GENOMIC DNA]</scope>
    <source>
        <strain evidence="3 4">SBC82</strain>
    </source>
</reference>
<protein>
    <recommendedName>
        <fullName evidence="2">Pyrroline-5-carboxylate reductase catalytic N-terminal domain-containing protein</fullName>
    </recommendedName>
</protein>
<dbReference type="EMBL" id="CP030840">
    <property type="protein sequence ID" value="AXC11936.1"/>
    <property type="molecule type" value="Genomic_DNA"/>
</dbReference>
<proteinExistence type="predicted"/>
<dbReference type="KEGG" id="abas:ACPOL_2620"/>
<dbReference type="AlphaFoldDB" id="A0A2Z5G025"/>
<accession>A0A2Z5G025</accession>
<dbReference type="Proteomes" id="UP000253606">
    <property type="component" value="Chromosome"/>
</dbReference>
<dbReference type="InterPro" id="IPR036291">
    <property type="entry name" value="NAD(P)-bd_dom_sf"/>
</dbReference>
<gene>
    <name evidence="3" type="ORF">ACPOL_2620</name>
</gene>
<dbReference type="InterPro" id="IPR051267">
    <property type="entry name" value="STEAP_metalloreductase"/>
</dbReference>
<dbReference type="Gene3D" id="3.40.50.720">
    <property type="entry name" value="NAD(P)-binding Rossmann-like Domain"/>
    <property type="match status" value="1"/>
</dbReference>
<feature type="domain" description="Pyrroline-5-carboxylate reductase catalytic N-terminal" evidence="2">
    <location>
        <begin position="21"/>
        <end position="112"/>
    </location>
</feature>
<dbReference type="InterPro" id="IPR028939">
    <property type="entry name" value="P5C_Rdtase_cat_N"/>
</dbReference>
<dbReference type="GO" id="GO:0016491">
    <property type="term" value="F:oxidoreductase activity"/>
    <property type="evidence" value="ECO:0007669"/>
    <property type="project" value="UniProtKB-KW"/>
</dbReference>
<dbReference type="SUPFAM" id="SSF51735">
    <property type="entry name" value="NAD(P)-binding Rossmann-fold domains"/>
    <property type="match status" value="1"/>
</dbReference>
<evidence type="ECO:0000256" key="1">
    <source>
        <dbReference type="ARBA" id="ARBA00023002"/>
    </source>
</evidence>
<keyword evidence="1" id="KW-0560">Oxidoreductase</keyword>
<name>A0A2Z5G025_9BACT</name>
<evidence type="ECO:0000313" key="4">
    <source>
        <dbReference type="Proteomes" id="UP000253606"/>
    </source>
</evidence>
<organism evidence="3 4">
    <name type="scientific">Acidisarcina polymorpha</name>
    <dbReference type="NCBI Taxonomy" id="2211140"/>
    <lineage>
        <taxon>Bacteria</taxon>
        <taxon>Pseudomonadati</taxon>
        <taxon>Acidobacteriota</taxon>
        <taxon>Terriglobia</taxon>
        <taxon>Terriglobales</taxon>
        <taxon>Acidobacteriaceae</taxon>
        <taxon>Acidisarcina</taxon>
    </lineage>
</organism>
<evidence type="ECO:0000259" key="2">
    <source>
        <dbReference type="Pfam" id="PF03807"/>
    </source>
</evidence>
<dbReference type="PANTHER" id="PTHR14239">
    <property type="entry name" value="DUDULIN-RELATED"/>
    <property type="match status" value="1"/>
</dbReference>
<keyword evidence="4" id="KW-1185">Reference proteome</keyword>
<dbReference type="PANTHER" id="PTHR14239:SF10">
    <property type="entry name" value="REDUCTASE"/>
    <property type="match status" value="1"/>
</dbReference>